<dbReference type="PROSITE" id="PS00062">
    <property type="entry name" value="ALDOKETO_REDUCTASE_2"/>
    <property type="match status" value="1"/>
</dbReference>
<organism evidence="6 7">
    <name type="scientific">Aaosphaeria arxii CBS 175.79</name>
    <dbReference type="NCBI Taxonomy" id="1450172"/>
    <lineage>
        <taxon>Eukaryota</taxon>
        <taxon>Fungi</taxon>
        <taxon>Dikarya</taxon>
        <taxon>Ascomycota</taxon>
        <taxon>Pezizomycotina</taxon>
        <taxon>Dothideomycetes</taxon>
        <taxon>Pleosporomycetidae</taxon>
        <taxon>Pleosporales</taxon>
        <taxon>Pleosporales incertae sedis</taxon>
        <taxon>Aaosphaeria</taxon>
    </lineage>
</organism>
<dbReference type="Gene3D" id="3.20.20.100">
    <property type="entry name" value="NADP-dependent oxidoreductase domain"/>
    <property type="match status" value="1"/>
</dbReference>
<evidence type="ECO:0000256" key="1">
    <source>
        <dbReference type="ARBA" id="ARBA00023002"/>
    </source>
</evidence>
<keyword evidence="7" id="KW-1185">Reference proteome</keyword>
<reference evidence="6" key="1">
    <citation type="journal article" date="2020" name="Stud. Mycol.">
        <title>101 Dothideomycetes genomes: a test case for predicting lifestyles and emergence of pathogens.</title>
        <authorList>
            <person name="Haridas S."/>
            <person name="Albert R."/>
            <person name="Binder M."/>
            <person name="Bloem J."/>
            <person name="Labutti K."/>
            <person name="Salamov A."/>
            <person name="Andreopoulos B."/>
            <person name="Baker S."/>
            <person name="Barry K."/>
            <person name="Bills G."/>
            <person name="Bluhm B."/>
            <person name="Cannon C."/>
            <person name="Castanera R."/>
            <person name="Culley D."/>
            <person name="Daum C."/>
            <person name="Ezra D."/>
            <person name="Gonzalez J."/>
            <person name="Henrissat B."/>
            <person name="Kuo A."/>
            <person name="Liang C."/>
            <person name="Lipzen A."/>
            <person name="Lutzoni F."/>
            <person name="Magnuson J."/>
            <person name="Mondo S."/>
            <person name="Nolan M."/>
            <person name="Ohm R."/>
            <person name="Pangilinan J."/>
            <person name="Park H.-J."/>
            <person name="Ramirez L."/>
            <person name="Alfaro M."/>
            <person name="Sun H."/>
            <person name="Tritt A."/>
            <person name="Yoshinaga Y."/>
            <person name="Zwiers L.-H."/>
            <person name="Turgeon B."/>
            <person name="Goodwin S."/>
            <person name="Spatafora J."/>
            <person name="Crous P."/>
            <person name="Grigoriev I."/>
        </authorList>
    </citation>
    <scope>NUCLEOTIDE SEQUENCE</scope>
    <source>
        <strain evidence="6">CBS 175.79</strain>
    </source>
</reference>
<feature type="site" description="Lowers pKa of active site Tyr" evidence="4">
    <location>
        <position position="82"/>
    </location>
</feature>
<feature type="domain" description="NADP-dependent oxidoreductase" evidence="5">
    <location>
        <begin position="21"/>
        <end position="304"/>
    </location>
</feature>
<dbReference type="AlphaFoldDB" id="A0A6A5XL83"/>
<dbReference type="PANTHER" id="PTHR11732">
    <property type="entry name" value="ALDO/KETO REDUCTASE"/>
    <property type="match status" value="1"/>
</dbReference>
<evidence type="ECO:0000313" key="6">
    <source>
        <dbReference type="EMBL" id="KAF2013500.1"/>
    </source>
</evidence>
<accession>A0A6A5XL83</accession>
<dbReference type="GeneID" id="54290672"/>
<dbReference type="InterPro" id="IPR036812">
    <property type="entry name" value="NAD(P)_OxRdtase_dom_sf"/>
</dbReference>
<dbReference type="InterPro" id="IPR023210">
    <property type="entry name" value="NADP_OxRdtase_dom"/>
</dbReference>
<sequence>MSPNTPYLTLPGSGQKIPQVGFGLWKVAPEAAADLVYNAIKAGYRLFDGAYDYGNEKEAGEGIRRAIDEGLVERKDIFVTTKLWNTCHKKDRAIEVAKQQVADWGLSYIDLYLIHFPVALEYNPSCTRGWYYDGHSQVRLERTPIRDTWEALEAVHATGLVRNIGVSNFNSQAILDIFTYAKVNPCMLQIEHHPYLVQRNLVDFCKDQGMLVTGYSSFGPQSFLELPKTFPTKAAQTPSLFEQPLIIDLARKYNRSVGQVLLRWATQRGICVIPKSNRTDRMAENLDVVGFDLEQRELDAIAELDMGLHFNDPGVYLPGKPLRLFT</sequence>
<feature type="active site" description="Proton donor" evidence="2">
    <location>
        <position position="53"/>
    </location>
</feature>
<dbReference type="Proteomes" id="UP000799778">
    <property type="component" value="Unassembled WGS sequence"/>
</dbReference>
<dbReference type="PIRSF" id="PIRSF000097">
    <property type="entry name" value="AKR"/>
    <property type="match status" value="1"/>
</dbReference>
<dbReference type="Pfam" id="PF00248">
    <property type="entry name" value="Aldo_ket_red"/>
    <property type="match status" value="1"/>
</dbReference>
<dbReference type="OrthoDB" id="416253at2759"/>
<evidence type="ECO:0000256" key="2">
    <source>
        <dbReference type="PIRSR" id="PIRSR000097-1"/>
    </source>
</evidence>
<evidence type="ECO:0000256" key="3">
    <source>
        <dbReference type="PIRSR" id="PIRSR000097-2"/>
    </source>
</evidence>
<evidence type="ECO:0000256" key="4">
    <source>
        <dbReference type="PIRSR" id="PIRSR000097-3"/>
    </source>
</evidence>
<protein>
    <submittedName>
        <fullName evidence="6">Aldo/keto reductase</fullName>
    </submittedName>
</protein>
<dbReference type="PROSITE" id="PS00798">
    <property type="entry name" value="ALDOKETO_REDUCTASE_1"/>
    <property type="match status" value="1"/>
</dbReference>
<dbReference type="InterPro" id="IPR018170">
    <property type="entry name" value="Aldo/ket_reductase_CS"/>
</dbReference>
<feature type="binding site" evidence="3">
    <location>
        <position position="115"/>
    </location>
    <ligand>
        <name>substrate</name>
    </ligand>
</feature>
<dbReference type="InterPro" id="IPR020471">
    <property type="entry name" value="AKR"/>
</dbReference>
<dbReference type="SUPFAM" id="SSF51430">
    <property type="entry name" value="NAD(P)-linked oxidoreductase"/>
    <property type="match status" value="1"/>
</dbReference>
<name>A0A6A5XL83_9PLEO</name>
<evidence type="ECO:0000313" key="7">
    <source>
        <dbReference type="Proteomes" id="UP000799778"/>
    </source>
</evidence>
<gene>
    <name evidence="6" type="ORF">BU24DRAFT_483272</name>
</gene>
<dbReference type="FunFam" id="3.20.20.100:FF:000002">
    <property type="entry name" value="2,5-diketo-D-gluconic acid reductase A"/>
    <property type="match status" value="1"/>
</dbReference>
<dbReference type="GO" id="GO:0016616">
    <property type="term" value="F:oxidoreductase activity, acting on the CH-OH group of donors, NAD or NADP as acceptor"/>
    <property type="evidence" value="ECO:0007669"/>
    <property type="project" value="UniProtKB-ARBA"/>
</dbReference>
<dbReference type="RefSeq" id="XP_033381839.1">
    <property type="nucleotide sequence ID" value="XM_033533275.1"/>
</dbReference>
<proteinExistence type="predicted"/>
<dbReference type="EMBL" id="ML978071">
    <property type="protein sequence ID" value="KAF2013500.1"/>
    <property type="molecule type" value="Genomic_DNA"/>
</dbReference>
<evidence type="ECO:0000259" key="5">
    <source>
        <dbReference type="Pfam" id="PF00248"/>
    </source>
</evidence>
<keyword evidence="1" id="KW-0560">Oxidoreductase</keyword>
<dbReference type="PRINTS" id="PR00069">
    <property type="entry name" value="ALDKETRDTASE"/>
</dbReference>